<feature type="region of interest" description="Disordered" evidence="5">
    <location>
        <begin position="1"/>
        <end position="26"/>
    </location>
</feature>
<dbReference type="PANTHER" id="PTHR23502:SF74">
    <property type="entry name" value="MAJOR FACILITATOR SUPERFAMILY (MFS) PROFILE DOMAIN-CONTAINING PROTEIN"/>
    <property type="match status" value="1"/>
</dbReference>
<feature type="transmembrane region" description="Helical" evidence="6">
    <location>
        <begin position="409"/>
        <end position="434"/>
    </location>
</feature>
<keyword evidence="4 6" id="KW-0472">Membrane</keyword>
<evidence type="ECO:0000256" key="5">
    <source>
        <dbReference type="SAM" id="MobiDB-lite"/>
    </source>
</evidence>
<evidence type="ECO:0000313" key="7">
    <source>
        <dbReference type="EMBL" id="KAJ4360511.1"/>
    </source>
</evidence>
<evidence type="ECO:0000256" key="6">
    <source>
        <dbReference type="SAM" id="Phobius"/>
    </source>
</evidence>
<feature type="transmembrane region" description="Helical" evidence="6">
    <location>
        <begin position="253"/>
        <end position="272"/>
    </location>
</feature>
<evidence type="ECO:0000256" key="3">
    <source>
        <dbReference type="ARBA" id="ARBA00022989"/>
    </source>
</evidence>
<dbReference type="GeneID" id="80904606"/>
<feature type="compositionally biased region" description="Basic and acidic residues" evidence="5">
    <location>
        <begin position="61"/>
        <end position="72"/>
    </location>
</feature>
<dbReference type="AlphaFoldDB" id="A0A9W8XWB9"/>
<reference evidence="7" key="1">
    <citation type="submission" date="2022-10" db="EMBL/GenBank/DDBJ databases">
        <title>Tapping the CABI collections for fungal endophytes: first genome assemblies for Collariella, Neodidymelliopsis, Ascochyta clinopodiicola, Didymella pomorum, Didymosphaeria variabile, Neocosmospora piperis and Neocucurbitaria cava.</title>
        <authorList>
            <person name="Hill R."/>
        </authorList>
    </citation>
    <scope>NUCLEOTIDE SEQUENCE</scope>
    <source>
        <strain evidence="7">IMI 356815</strain>
    </source>
</reference>
<accession>A0A9W8XWB9</accession>
<evidence type="ECO:0000313" key="8">
    <source>
        <dbReference type="Proteomes" id="UP001140513"/>
    </source>
</evidence>
<feature type="region of interest" description="Disordered" evidence="5">
    <location>
        <begin position="58"/>
        <end position="86"/>
    </location>
</feature>
<gene>
    <name evidence="7" type="ORF">N0V89_001076</name>
</gene>
<feature type="transmembrane region" description="Helical" evidence="6">
    <location>
        <begin position="379"/>
        <end position="403"/>
    </location>
</feature>
<feature type="transmembrane region" description="Helical" evidence="6">
    <location>
        <begin position="321"/>
        <end position="340"/>
    </location>
</feature>
<feature type="region of interest" description="Disordered" evidence="5">
    <location>
        <begin position="460"/>
        <end position="483"/>
    </location>
</feature>
<name>A0A9W8XWB9_9PLEO</name>
<dbReference type="PANTHER" id="PTHR23502">
    <property type="entry name" value="MAJOR FACILITATOR SUPERFAMILY"/>
    <property type="match status" value="1"/>
</dbReference>
<dbReference type="Gene3D" id="1.20.1250.20">
    <property type="entry name" value="MFS general substrate transporter like domains"/>
    <property type="match status" value="1"/>
</dbReference>
<dbReference type="SUPFAM" id="SSF103473">
    <property type="entry name" value="MFS general substrate transporter"/>
    <property type="match status" value="1"/>
</dbReference>
<dbReference type="Proteomes" id="UP001140513">
    <property type="component" value="Unassembled WGS sequence"/>
</dbReference>
<feature type="transmembrane region" description="Helical" evidence="6">
    <location>
        <begin position="278"/>
        <end position="301"/>
    </location>
</feature>
<feature type="transmembrane region" description="Helical" evidence="6">
    <location>
        <begin position="346"/>
        <end position="372"/>
    </location>
</feature>
<dbReference type="InterPro" id="IPR036259">
    <property type="entry name" value="MFS_trans_sf"/>
</dbReference>
<proteinExistence type="predicted"/>
<comment type="caution">
    <text evidence="7">The sequence shown here is derived from an EMBL/GenBank/DDBJ whole genome shotgun (WGS) entry which is preliminary data.</text>
</comment>
<dbReference type="OrthoDB" id="5141738at2759"/>
<feature type="transmembrane region" description="Helical" evidence="6">
    <location>
        <begin position="114"/>
        <end position="132"/>
    </location>
</feature>
<organism evidence="7 8">
    <name type="scientific">Didymosphaeria variabile</name>
    <dbReference type="NCBI Taxonomy" id="1932322"/>
    <lineage>
        <taxon>Eukaryota</taxon>
        <taxon>Fungi</taxon>
        <taxon>Dikarya</taxon>
        <taxon>Ascomycota</taxon>
        <taxon>Pezizomycotina</taxon>
        <taxon>Dothideomycetes</taxon>
        <taxon>Pleosporomycetidae</taxon>
        <taxon>Pleosporales</taxon>
        <taxon>Massarineae</taxon>
        <taxon>Didymosphaeriaceae</taxon>
        <taxon>Didymosphaeria</taxon>
    </lineage>
</organism>
<dbReference type="GO" id="GO:0022857">
    <property type="term" value="F:transmembrane transporter activity"/>
    <property type="evidence" value="ECO:0007669"/>
    <property type="project" value="TreeGrafter"/>
</dbReference>
<keyword evidence="8" id="KW-1185">Reference proteome</keyword>
<keyword evidence="3 6" id="KW-1133">Transmembrane helix</keyword>
<keyword evidence="2 6" id="KW-0812">Transmembrane</keyword>
<sequence>MADDQDNLERTYSRESRLQRDGLEQEATPVALVRSVTQLSQRASRARIPTIYDLDIEPTSDVEKGDEAKESATPESCSDAVDNKCGSGEPKRRIIRFEDGDPENPNNWGMWKKLYSLFVAIMSATTFGPILGPPISGFISVISWSWAFWIGAIFAGASWPLFFFFPETYGPVILKYRAQRMRRETDDESIIAPLELEKTNLRHIVTTVLTRPLRMICFEPLVLFTCLYLSFACKSPFLAPFCHWDAEIGAVDAIFYIYFQSFPLIFIDIYHFNAGEEGLTFLPIGVGAIVSAALYLLWDFILRRAQNAGKPWSQNEEMRRLPLACIAGPFFVISSFWLGWTARPDIHWIVPCLASMLFGMGYLCLFMALLNYLVDAYEIFAASAMAAASLSRSSFGAVLPFAAKPMYRAMGVAWATSLLGFFSVALCVVPFVFLKWGGKMREKSKFCQYLMAKKREEAEQVERERDEKAGRKALQEGNVGQQV</sequence>
<protein>
    <recommendedName>
        <fullName evidence="9">MFS general substrate transporter</fullName>
    </recommendedName>
</protein>
<feature type="compositionally biased region" description="Basic and acidic residues" evidence="5">
    <location>
        <begin position="7"/>
        <end position="23"/>
    </location>
</feature>
<dbReference type="GO" id="GO:0005886">
    <property type="term" value="C:plasma membrane"/>
    <property type="evidence" value="ECO:0007669"/>
    <property type="project" value="TreeGrafter"/>
</dbReference>
<evidence type="ECO:0008006" key="9">
    <source>
        <dbReference type="Google" id="ProtNLM"/>
    </source>
</evidence>
<feature type="compositionally biased region" description="Basic and acidic residues" evidence="5">
    <location>
        <begin position="460"/>
        <end position="474"/>
    </location>
</feature>
<evidence type="ECO:0000256" key="1">
    <source>
        <dbReference type="ARBA" id="ARBA00004141"/>
    </source>
</evidence>
<dbReference type="RefSeq" id="XP_056076713.1">
    <property type="nucleotide sequence ID" value="XM_056209891.1"/>
</dbReference>
<feature type="transmembrane region" description="Helical" evidence="6">
    <location>
        <begin position="144"/>
        <end position="165"/>
    </location>
</feature>
<comment type="subcellular location">
    <subcellularLocation>
        <location evidence="1">Membrane</location>
        <topology evidence="1">Multi-pass membrane protein</topology>
    </subcellularLocation>
</comment>
<dbReference type="EMBL" id="JAPEUX010000001">
    <property type="protein sequence ID" value="KAJ4360511.1"/>
    <property type="molecule type" value="Genomic_DNA"/>
</dbReference>
<evidence type="ECO:0000256" key="4">
    <source>
        <dbReference type="ARBA" id="ARBA00023136"/>
    </source>
</evidence>
<evidence type="ECO:0000256" key="2">
    <source>
        <dbReference type="ARBA" id="ARBA00022692"/>
    </source>
</evidence>